<evidence type="ECO:0000256" key="1">
    <source>
        <dbReference type="SAM" id="Phobius"/>
    </source>
</evidence>
<reference evidence="2" key="1">
    <citation type="journal article" date="2014" name="Front. Microbiol.">
        <title>High frequency of phylogenetically diverse reductive dehalogenase-homologous genes in deep subseafloor sedimentary metagenomes.</title>
        <authorList>
            <person name="Kawai M."/>
            <person name="Futagami T."/>
            <person name="Toyoda A."/>
            <person name="Takaki Y."/>
            <person name="Nishi S."/>
            <person name="Hori S."/>
            <person name="Arai W."/>
            <person name="Tsubouchi T."/>
            <person name="Morono Y."/>
            <person name="Uchiyama I."/>
            <person name="Ito T."/>
            <person name="Fujiyama A."/>
            <person name="Inagaki F."/>
            <person name="Takami H."/>
        </authorList>
    </citation>
    <scope>NUCLEOTIDE SEQUENCE</scope>
    <source>
        <strain evidence="2">Expedition CK06-06</strain>
    </source>
</reference>
<sequence>MKLIQIDRNPSRGQLNIFGIIWLVFFGAVGGGMILKGGATSPAIAVCTLAGAVPAIGWIAPAFMRIIYLGMAYATLPIGLVVS</sequence>
<accession>X0TVY4</accession>
<keyword evidence="1" id="KW-1133">Transmembrane helix</keyword>
<comment type="caution">
    <text evidence="2">The sequence shown here is derived from an EMBL/GenBank/DDBJ whole genome shotgun (WGS) entry which is preliminary data.</text>
</comment>
<organism evidence="2">
    <name type="scientific">marine sediment metagenome</name>
    <dbReference type="NCBI Taxonomy" id="412755"/>
    <lineage>
        <taxon>unclassified sequences</taxon>
        <taxon>metagenomes</taxon>
        <taxon>ecological metagenomes</taxon>
    </lineage>
</organism>
<keyword evidence="1" id="KW-0472">Membrane</keyword>
<feature type="transmembrane region" description="Helical" evidence="1">
    <location>
        <begin position="42"/>
        <end position="60"/>
    </location>
</feature>
<evidence type="ECO:0000313" key="2">
    <source>
        <dbReference type="EMBL" id="GAF97753.1"/>
    </source>
</evidence>
<proteinExistence type="predicted"/>
<dbReference type="AlphaFoldDB" id="X0TVY4"/>
<feature type="non-terminal residue" evidence="2">
    <location>
        <position position="83"/>
    </location>
</feature>
<protein>
    <submittedName>
        <fullName evidence="2">Uncharacterized protein</fullName>
    </submittedName>
</protein>
<keyword evidence="1" id="KW-0812">Transmembrane</keyword>
<name>X0TVY4_9ZZZZ</name>
<gene>
    <name evidence="2" type="ORF">S01H1_21818</name>
</gene>
<feature type="transmembrane region" description="Helical" evidence="1">
    <location>
        <begin position="15"/>
        <end position="35"/>
    </location>
</feature>
<dbReference type="EMBL" id="BARS01012174">
    <property type="protein sequence ID" value="GAF97753.1"/>
    <property type="molecule type" value="Genomic_DNA"/>
</dbReference>